<evidence type="ECO:0000313" key="4">
    <source>
        <dbReference type="Proteomes" id="UP000654075"/>
    </source>
</evidence>
<dbReference type="InterPro" id="IPR052802">
    <property type="entry name" value="KNTC1"/>
</dbReference>
<dbReference type="InterPro" id="IPR003034">
    <property type="entry name" value="SAP_dom"/>
</dbReference>
<dbReference type="PANTHER" id="PTHR15688:SF1">
    <property type="entry name" value="KINETOCHORE-ASSOCIATED PROTEIN 1"/>
    <property type="match status" value="1"/>
</dbReference>
<reference evidence="3" key="1">
    <citation type="submission" date="2021-02" db="EMBL/GenBank/DDBJ databases">
        <authorList>
            <person name="Dougan E. K."/>
            <person name="Rhodes N."/>
            <person name="Thang M."/>
            <person name="Chan C."/>
        </authorList>
    </citation>
    <scope>NUCLEOTIDE SEQUENCE</scope>
</reference>
<dbReference type="OrthoDB" id="407911at2759"/>
<feature type="region of interest" description="Disordered" evidence="1">
    <location>
        <begin position="1069"/>
        <end position="1093"/>
    </location>
</feature>
<dbReference type="GO" id="GO:0031267">
    <property type="term" value="F:small GTPase binding"/>
    <property type="evidence" value="ECO:0007669"/>
    <property type="project" value="TreeGrafter"/>
</dbReference>
<dbReference type="GO" id="GO:0007094">
    <property type="term" value="P:mitotic spindle assembly checkpoint signaling"/>
    <property type="evidence" value="ECO:0007669"/>
    <property type="project" value="TreeGrafter"/>
</dbReference>
<feature type="compositionally biased region" description="Polar residues" evidence="1">
    <location>
        <begin position="55"/>
        <end position="69"/>
    </location>
</feature>
<comment type="caution">
    <text evidence="3">The sequence shown here is derived from an EMBL/GenBank/DDBJ whole genome shotgun (WGS) entry which is preliminary data.</text>
</comment>
<dbReference type="AlphaFoldDB" id="A0A813GQP5"/>
<keyword evidence="4" id="KW-1185">Reference proteome</keyword>
<accession>A0A813GQP5</accession>
<protein>
    <recommendedName>
        <fullName evidence="2">SAP domain-containing protein</fullName>
    </recommendedName>
</protein>
<proteinExistence type="predicted"/>
<dbReference type="GO" id="GO:0000070">
    <property type="term" value="P:mitotic sister chromatid segregation"/>
    <property type="evidence" value="ECO:0007669"/>
    <property type="project" value="TreeGrafter"/>
</dbReference>
<dbReference type="PANTHER" id="PTHR15688">
    <property type="entry name" value="KINETOCHORE-ASSOCIATED PROTEIN 1"/>
    <property type="match status" value="1"/>
</dbReference>
<sequence length="1155" mass="126980">MLGALRSSGAEALKNRALKKIREAKRRIRTGNLLVPSPEARRSFLSTIHYRDSSRQPPGSESSGETPISSTKGYRELLFTRVLPNISPYDYQQIGMVLRLASGHPRALRHMQVLQVLEEYRRSAPPSVVEDEEMSSLLGRLQHQFTSDSEAPGVRRHWNHLARRRLPWHAVALQQDPWPLLSPELQRQSSLERLLPLCGPLGLEPDDLLLGFLHNALAQMQMTSSQPATQLPLEEVTQALLEVTDVSRALAMASQLLQALPLGPDKLILARTQIDLVKKSGTDPVEAKLQQELSLLESQWALDQKAVSKSAADVFKHAKRAATKKVVEEAEPTEEVEEQKQEEAPAMEVEVKEVNEAQQEEETVAARKKELKAMYMEDLKELLSSKGVETGRKEDMVEALAAHEATARAEARENAAKIRAVVVKKKDELEAMTLPELKELCGSLGIKGLLAKPARVEELLKQWQEEDGVDKALAQMAHDLREQQLVSTDKLALRKLCDKAGVDAFVKEVMVERIIRKESAAGRFARPTLEMNEPEVPAPAKKGDMVETLLANEAKRKKELEVKKQQEDAVANKMKELRAMSVEELKKLLVSKGHEAVGKKGDMVEALFAVGEHEDAVAARKSELTAMGADELKKSLSSKGLEAGKKSDMVEVLLAHEAKTRVDLRTYSLKVGEVLAKMREELESKTGAELKELCTSKSLKAGLTKEDRIDRLLEEAAKDGEVDKVLAVMSRDARKELLLSMETSALEQLCDETGADPLVKEVLVERLLAHESEVGFATAEDDSQPAAKKAAGSPRGMRDAATKRCCCSTGREPVQAVAASVKWHGLSAKSLRHQLVEPWFHSAVCDFAGLTIFPWLPAYWLGTLTPVRRSARNRGLTSHSQVRLPAYWHGTLTPERRSARNRGLTSHSQVRLPAYWHGTLTPERRSARNRGLTSVDVKLGLDRDDSSRLQWPSSAVPRLALVATAAPSSTSRQMTVIPLFETWCVIACVVAVHSSDMAYSSNMSGNAMKGILGTPNLAWDPHKKEGAYLGHKVYDADLGVNGMDRELPRTVQAIRTAAVVLVPQVPPPAAARGAARPNNIQPASNNDNNQPATNNTQLQLKVMERGSTNNAGSAQWQTSASSYGAFAQPAAGGRRSLPGDRADTALIGRMVLASQ</sequence>
<name>A0A813GQP5_POLGL</name>
<dbReference type="GO" id="GO:0005737">
    <property type="term" value="C:cytoplasm"/>
    <property type="evidence" value="ECO:0007669"/>
    <property type="project" value="TreeGrafter"/>
</dbReference>
<feature type="domain" description="SAP" evidence="2">
    <location>
        <begin position="577"/>
        <end position="611"/>
    </location>
</feature>
<feature type="region of interest" description="Disordered" evidence="1">
    <location>
        <begin position="326"/>
        <end position="346"/>
    </location>
</feature>
<dbReference type="EMBL" id="CAJNNV010029223">
    <property type="protein sequence ID" value="CAE8627613.1"/>
    <property type="molecule type" value="Genomic_DNA"/>
</dbReference>
<evidence type="ECO:0000259" key="2">
    <source>
        <dbReference type="SMART" id="SM00513"/>
    </source>
</evidence>
<evidence type="ECO:0000256" key="1">
    <source>
        <dbReference type="SAM" id="MobiDB-lite"/>
    </source>
</evidence>
<evidence type="ECO:0000313" key="3">
    <source>
        <dbReference type="EMBL" id="CAE8627613.1"/>
    </source>
</evidence>
<gene>
    <name evidence="3" type="ORF">PGLA1383_LOCUS44343</name>
</gene>
<dbReference type="GO" id="GO:1903394">
    <property type="term" value="P:protein localization to kinetochore involved in kinetochore assembly"/>
    <property type="evidence" value="ECO:0007669"/>
    <property type="project" value="TreeGrafter"/>
</dbReference>
<feature type="region of interest" description="Disordered" evidence="1">
    <location>
        <begin position="49"/>
        <end position="69"/>
    </location>
</feature>
<dbReference type="GO" id="GO:0005828">
    <property type="term" value="C:kinetochore microtubule"/>
    <property type="evidence" value="ECO:0007669"/>
    <property type="project" value="TreeGrafter"/>
</dbReference>
<dbReference type="SMART" id="SM00513">
    <property type="entry name" value="SAP"/>
    <property type="match status" value="3"/>
</dbReference>
<dbReference type="Proteomes" id="UP000654075">
    <property type="component" value="Unassembled WGS sequence"/>
</dbReference>
<feature type="domain" description="SAP" evidence="2">
    <location>
        <begin position="371"/>
        <end position="404"/>
    </location>
</feature>
<dbReference type="GO" id="GO:1990423">
    <property type="term" value="C:RZZ complex"/>
    <property type="evidence" value="ECO:0007669"/>
    <property type="project" value="TreeGrafter"/>
</dbReference>
<feature type="domain" description="SAP" evidence="2">
    <location>
        <begin position="624"/>
        <end position="657"/>
    </location>
</feature>
<organism evidence="3 4">
    <name type="scientific">Polarella glacialis</name>
    <name type="common">Dinoflagellate</name>
    <dbReference type="NCBI Taxonomy" id="89957"/>
    <lineage>
        <taxon>Eukaryota</taxon>
        <taxon>Sar</taxon>
        <taxon>Alveolata</taxon>
        <taxon>Dinophyceae</taxon>
        <taxon>Suessiales</taxon>
        <taxon>Suessiaceae</taxon>
        <taxon>Polarella</taxon>
    </lineage>
</organism>